<feature type="binding site" evidence="5">
    <location>
        <position position="191"/>
    </location>
    <ligand>
        <name>biotin</name>
        <dbReference type="ChEBI" id="CHEBI:57586"/>
    </ligand>
</feature>
<feature type="binding site" evidence="5">
    <location>
        <begin position="92"/>
        <end position="94"/>
    </location>
    <ligand>
        <name>biotin</name>
        <dbReference type="ChEBI" id="CHEBI:57586"/>
    </ligand>
</feature>
<proteinExistence type="inferred from homology"/>
<dbReference type="Gene3D" id="3.30.930.10">
    <property type="entry name" value="Bira Bifunctional Protein, Domain 2"/>
    <property type="match status" value="1"/>
</dbReference>
<keyword evidence="1 5" id="KW-0436">Ligase</keyword>
<dbReference type="Gene3D" id="1.10.10.10">
    <property type="entry name" value="Winged helix-like DNA-binding domain superfamily/Winged helix DNA-binding domain"/>
    <property type="match status" value="1"/>
</dbReference>
<keyword evidence="3 5" id="KW-0067">ATP-binding</keyword>
<dbReference type="Proteomes" id="UP000663499">
    <property type="component" value="Chromosome"/>
</dbReference>
<dbReference type="InterPro" id="IPR004408">
    <property type="entry name" value="Biotin_CoA_COase_ligase"/>
</dbReference>
<evidence type="ECO:0000259" key="6">
    <source>
        <dbReference type="PROSITE" id="PS51733"/>
    </source>
</evidence>
<evidence type="ECO:0000313" key="8">
    <source>
        <dbReference type="Proteomes" id="UP000663499"/>
    </source>
</evidence>
<keyword evidence="5" id="KW-0678">Repressor</keyword>
<comment type="caution">
    <text evidence="5">Lacks conserved residue(s) required for the propagation of feature annotation.</text>
</comment>
<dbReference type="GO" id="GO:0016740">
    <property type="term" value="F:transferase activity"/>
    <property type="evidence" value="ECO:0007669"/>
    <property type="project" value="UniProtKB-ARBA"/>
</dbReference>
<dbReference type="EMBL" id="CP071444">
    <property type="protein sequence ID" value="QSX07918.1"/>
    <property type="molecule type" value="Genomic_DNA"/>
</dbReference>
<keyword evidence="5" id="KW-0238">DNA-binding</keyword>
<dbReference type="GO" id="GO:0009249">
    <property type="term" value="P:protein lipoylation"/>
    <property type="evidence" value="ECO:0007669"/>
    <property type="project" value="UniProtKB-ARBA"/>
</dbReference>
<dbReference type="InterPro" id="IPR045864">
    <property type="entry name" value="aa-tRNA-synth_II/BPL/LPL"/>
</dbReference>
<dbReference type="PROSITE" id="PS51733">
    <property type="entry name" value="BPL_LPL_CATALYTIC"/>
    <property type="match status" value="1"/>
</dbReference>
<dbReference type="Pfam" id="PF02237">
    <property type="entry name" value="BPL_C"/>
    <property type="match status" value="1"/>
</dbReference>
<dbReference type="SUPFAM" id="SSF55681">
    <property type="entry name" value="Class II aaRS and biotin synthetases"/>
    <property type="match status" value="1"/>
</dbReference>
<feature type="binding site" evidence="5">
    <location>
        <position position="116"/>
    </location>
    <ligand>
        <name>biotin</name>
        <dbReference type="ChEBI" id="CHEBI:57586"/>
    </ligand>
</feature>
<evidence type="ECO:0000313" key="7">
    <source>
        <dbReference type="EMBL" id="QSX07918.1"/>
    </source>
</evidence>
<dbReference type="Gene3D" id="2.30.30.100">
    <property type="match status" value="1"/>
</dbReference>
<feature type="domain" description="BPL/LPL catalytic" evidence="6">
    <location>
        <begin position="69"/>
        <end position="266"/>
    </location>
</feature>
<dbReference type="PANTHER" id="PTHR12835:SF5">
    <property type="entry name" value="BIOTIN--PROTEIN LIGASE"/>
    <property type="match status" value="1"/>
</dbReference>
<dbReference type="HAMAP" id="MF_00978">
    <property type="entry name" value="Bifunct_BirA"/>
    <property type="match status" value="1"/>
</dbReference>
<dbReference type="PANTHER" id="PTHR12835">
    <property type="entry name" value="BIOTIN PROTEIN LIGASE"/>
    <property type="match status" value="1"/>
</dbReference>
<keyword evidence="8" id="KW-1185">Reference proteome</keyword>
<dbReference type="SUPFAM" id="SSF50037">
    <property type="entry name" value="C-terminal domain of transcriptional repressors"/>
    <property type="match status" value="1"/>
</dbReference>
<dbReference type="SUPFAM" id="SSF46785">
    <property type="entry name" value="Winged helix' DNA-binding domain"/>
    <property type="match status" value="1"/>
</dbReference>
<dbReference type="InterPro" id="IPR013196">
    <property type="entry name" value="HTH_11"/>
</dbReference>
<evidence type="ECO:0000256" key="4">
    <source>
        <dbReference type="ARBA" id="ARBA00023267"/>
    </source>
</evidence>
<name>A0A974XDP2_9FIRM</name>
<keyword evidence="5" id="KW-0805">Transcription regulation</keyword>
<protein>
    <recommendedName>
        <fullName evidence="5">Bifunctional ligase/repressor BirA</fullName>
    </recommendedName>
    <alternativeName>
        <fullName evidence="5">Biotin--[acetyl-CoA-carboxylase] ligase</fullName>
        <ecNumber evidence="5">6.3.4.15</ecNumber>
    </alternativeName>
    <alternativeName>
        <fullName evidence="5">Biotin--protein ligase</fullName>
    </alternativeName>
    <alternativeName>
        <fullName evidence="5">Biotin-[acetyl-CoA carboxylase] synthetase</fullName>
    </alternativeName>
</protein>
<dbReference type="KEGG" id="alka:J0B03_08885"/>
<dbReference type="CDD" id="cd16442">
    <property type="entry name" value="BPL"/>
    <property type="match status" value="1"/>
</dbReference>
<dbReference type="InterPro" id="IPR036390">
    <property type="entry name" value="WH_DNA-bd_sf"/>
</dbReference>
<accession>A0A974XDP2</accession>
<dbReference type="InterPro" id="IPR003142">
    <property type="entry name" value="BPL_C"/>
</dbReference>
<dbReference type="EC" id="6.3.4.15" evidence="5"/>
<keyword evidence="5" id="KW-0804">Transcription</keyword>
<evidence type="ECO:0000256" key="2">
    <source>
        <dbReference type="ARBA" id="ARBA00022741"/>
    </source>
</evidence>
<evidence type="ECO:0000256" key="3">
    <source>
        <dbReference type="ARBA" id="ARBA00022840"/>
    </source>
</evidence>
<dbReference type="InterPro" id="IPR004143">
    <property type="entry name" value="BPL_LPL_catalytic"/>
</dbReference>
<sequence length="334" mass="36861">MSTKDRIASILEQDPGKVISGAALARELKISRTAVWKHMQVLMEEGYPVKAVPNKGYVLEETTDRLSEALIRNRLKCPSFSRIVHVHKSLDSTNETGKMLARDGEAHGTLVVADEQVQGKGRRGKTFFSPSGKGIYMSILLRPDIVPEEALHLTIQAAVAVTDVLEELFPADERSAIQIKWVNDVYIHERKVAGILTEAAMEMESGKMDYVVVGIGVNVVGEISDLPESIRSTAGFLSEHLRKVPSRNELIAAIANRLEELITNEEFTRTIQRYAAKSYLTGKTVQLMQNGGIRRGIVAGIDEKGRLVMNYEDGSRGVVHSGEVELLKDGKVNK</sequence>
<organism evidence="7 8">
    <name type="scientific">Alkalibacter rhizosphaerae</name>
    <dbReference type="NCBI Taxonomy" id="2815577"/>
    <lineage>
        <taxon>Bacteria</taxon>
        <taxon>Bacillati</taxon>
        <taxon>Bacillota</taxon>
        <taxon>Clostridia</taxon>
        <taxon>Eubacteriales</taxon>
        <taxon>Eubacteriaceae</taxon>
        <taxon>Alkalibacter</taxon>
    </lineage>
</organism>
<dbReference type="NCBIfam" id="TIGR00121">
    <property type="entry name" value="birA_ligase"/>
    <property type="match status" value="1"/>
</dbReference>
<dbReference type="Pfam" id="PF03099">
    <property type="entry name" value="BPL_LplA_LipB"/>
    <property type="match status" value="1"/>
</dbReference>
<dbReference type="Pfam" id="PF08279">
    <property type="entry name" value="HTH_11"/>
    <property type="match status" value="1"/>
</dbReference>
<comment type="similarity">
    <text evidence="5">Belongs to the biotin--protein ligase family.</text>
</comment>
<keyword evidence="2 5" id="KW-0547">Nucleotide-binding</keyword>
<dbReference type="GO" id="GO:0005524">
    <property type="term" value="F:ATP binding"/>
    <property type="evidence" value="ECO:0007669"/>
    <property type="project" value="UniProtKB-UniRule"/>
</dbReference>
<keyword evidence="4 5" id="KW-0092">Biotin</keyword>
<dbReference type="AlphaFoldDB" id="A0A974XDP2"/>
<reference evidence="7" key="1">
    <citation type="submission" date="2021-03" db="EMBL/GenBank/DDBJ databases">
        <title>Alkalibacter marinus sp. nov., isolated from tidal flat sediment.</title>
        <authorList>
            <person name="Namirimu T."/>
            <person name="Yang J.-A."/>
            <person name="Yang S.-H."/>
            <person name="Kim Y.-J."/>
            <person name="Kwon K.K."/>
        </authorList>
    </citation>
    <scope>NUCLEOTIDE SEQUENCE</scope>
    <source>
        <strain evidence="7">ES005</strain>
    </source>
</reference>
<gene>
    <name evidence="5" type="primary">birA</name>
    <name evidence="7" type="ORF">J0B03_08885</name>
</gene>
<feature type="DNA-binding region" description="H-T-H motif" evidence="5">
    <location>
        <begin position="21"/>
        <end position="40"/>
    </location>
</feature>
<dbReference type="InterPro" id="IPR008988">
    <property type="entry name" value="Transcriptional_repressor_C"/>
</dbReference>
<dbReference type="GO" id="GO:0004077">
    <property type="term" value="F:biotin--[biotin carboxyl-carrier protein] ligase activity"/>
    <property type="evidence" value="ECO:0007669"/>
    <property type="project" value="UniProtKB-UniRule"/>
</dbReference>
<dbReference type="GO" id="GO:0003677">
    <property type="term" value="F:DNA binding"/>
    <property type="evidence" value="ECO:0007669"/>
    <property type="project" value="UniProtKB-UniRule"/>
</dbReference>
<dbReference type="GO" id="GO:0005737">
    <property type="term" value="C:cytoplasm"/>
    <property type="evidence" value="ECO:0007669"/>
    <property type="project" value="TreeGrafter"/>
</dbReference>
<dbReference type="GO" id="GO:0006355">
    <property type="term" value="P:regulation of DNA-templated transcription"/>
    <property type="evidence" value="ECO:0007669"/>
    <property type="project" value="UniProtKB-UniRule"/>
</dbReference>
<comment type="function">
    <text evidence="5">Acts both as a biotin--[acetyl-CoA-carboxylase] ligase and a repressor.</text>
</comment>
<dbReference type="RefSeq" id="WP_207299260.1">
    <property type="nucleotide sequence ID" value="NZ_CP071444.1"/>
</dbReference>
<evidence type="ECO:0000256" key="1">
    <source>
        <dbReference type="ARBA" id="ARBA00022598"/>
    </source>
</evidence>
<dbReference type="InterPro" id="IPR036388">
    <property type="entry name" value="WH-like_DNA-bd_sf"/>
</dbReference>
<evidence type="ECO:0000256" key="5">
    <source>
        <dbReference type="HAMAP-Rule" id="MF_00978"/>
    </source>
</evidence>
<dbReference type="InterPro" id="IPR030855">
    <property type="entry name" value="Bifunct_BirA"/>
</dbReference>
<comment type="catalytic activity">
    <reaction evidence="5">
        <text>biotin + L-lysyl-[protein] + ATP = N(6)-biotinyl-L-lysyl-[protein] + AMP + diphosphate + H(+)</text>
        <dbReference type="Rhea" id="RHEA:11756"/>
        <dbReference type="Rhea" id="RHEA-COMP:9752"/>
        <dbReference type="Rhea" id="RHEA-COMP:10505"/>
        <dbReference type="ChEBI" id="CHEBI:15378"/>
        <dbReference type="ChEBI" id="CHEBI:29969"/>
        <dbReference type="ChEBI" id="CHEBI:30616"/>
        <dbReference type="ChEBI" id="CHEBI:33019"/>
        <dbReference type="ChEBI" id="CHEBI:57586"/>
        <dbReference type="ChEBI" id="CHEBI:83144"/>
        <dbReference type="ChEBI" id="CHEBI:456215"/>
        <dbReference type="EC" id="6.3.4.15"/>
    </reaction>
</comment>